<protein>
    <submittedName>
        <fullName evidence="4">DNA methyltransferase</fullName>
    </submittedName>
</protein>
<gene>
    <name evidence="4" type="ORF">GCM10011335_37710</name>
</gene>
<dbReference type="GO" id="GO:0009007">
    <property type="term" value="F:site-specific DNA-methyltransferase (adenine-specific) activity"/>
    <property type="evidence" value="ECO:0007669"/>
    <property type="project" value="UniProtKB-EC"/>
</dbReference>
<accession>A0A916Y4P6</accession>
<evidence type="ECO:0000256" key="2">
    <source>
        <dbReference type="ARBA" id="ARBA00022679"/>
    </source>
</evidence>
<sequence length="332" mass="37445">MNLFAPTPPDVSMILRMGRSGFGPGFISRSMTRAMTTIVRRPAPAMPAVHTKPPVLLRYHGGKYKLADWIIGHFPKHDRYTESFGGGGSVLLRKPRARAEIYNDLDLEIVSLFRILRNAAAADRLAELVWLTPFSRVDFLAAYQPGADDMERALHILTRSFLGYSPTAATRTRLCGLGINTDPGKFEPSRWNSVPETVRRLSERMRGLIVENRPAMQVIADHDSADTLHYVDPPYVHAGRGSRSDYRHEMDDPDHVELLEFLKTVNGYVVVSGYHSELYAKHLGAWMQVEMKAYTHEAKPRTEVLWINPHAEAALREQGRLGIRQEDLFASA</sequence>
<keyword evidence="2" id="KW-0808">Transferase</keyword>
<dbReference type="Pfam" id="PF02086">
    <property type="entry name" value="MethyltransfD12"/>
    <property type="match status" value="1"/>
</dbReference>
<dbReference type="InterPro" id="IPR029063">
    <property type="entry name" value="SAM-dependent_MTases_sf"/>
</dbReference>
<dbReference type="Gene3D" id="3.40.50.150">
    <property type="entry name" value="Vaccinia Virus protein VP39"/>
    <property type="match status" value="2"/>
</dbReference>
<proteinExistence type="predicted"/>
<keyword evidence="5" id="KW-1185">Reference proteome</keyword>
<keyword evidence="3" id="KW-0949">S-adenosyl-L-methionine</keyword>
<dbReference type="InterPro" id="IPR012327">
    <property type="entry name" value="MeTrfase_D12"/>
</dbReference>
<dbReference type="Proteomes" id="UP000613160">
    <property type="component" value="Unassembled WGS sequence"/>
</dbReference>
<dbReference type="GO" id="GO:0006298">
    <property type="term" value="P:mismatch repair"/>
    <property type="evidence" value="ECO:0007669"/>
    <property type="project" value="TreeGrafter"/>
</dbReference>
<reference evidence="4" key="1">
    <citation type="journal article" date="2014" name="Int. J. Syst. Evol. Microbiol.">
        <title>Complete genome sequence of Corynebacterium casei LMG S-19264T (=DSM 44701T), isolated from a smear-ripened cheese.</title>
        <authorList>
            <consortium name="US DOE Joint Genome Institute (JGI-PGF)"/>
            <person name="Walter F."/>
            <person name="Albersmeier A."/>
            <person name="Kalinowski J."/>
            <person name="Ruckert C."/>
        </authorList>
    </citation>
    <scope>NUCLEOTIDE SEQUENCE</scope>
    <source>
        <strain evidence="4">CGMCC 1.15493</strain>
    </source>
</reference>
<organism evidence="4 5">
    <name type="scientific">Aureimonas glaciei</name>
    <dbReference type="NCBI Taxonomy" id="1776957"/>
    <lineage>
        <taxon>Bacteria</taxon>
        <taxon>Pseudomonadati</taxon>
        <taxon>Pseudomonadota</taxon>
        <taxon>Alphaproteobacteria</taxon>
        <taxon>Hyphomicrobiales</taxon>
        <taxon>Aurantimonadaceae</taxon>
        <taxon>Aureimonas</taxon>
    </lineage>
</organism>
<dbReference type="PANTHER" id="PTHR30481:SF4">
    <property type="entry name" value="SITE-SPECIFIC DNA-METHYLTRANSFERASE (ADENINE-SPECIFIC)"/>
    <property type="match status" value="1"/>
</dbReference>
<evidence type="ECO:0000256" key="3">
    <source>
        <dbReference type="ARBA" id="ARBA00022691"/>
    </source>
</evidence>
<evidence type="ECO:0000256" key="1">
    <source>
        <dbReference type="ARBA" id="ARBA00022603"/>
    </source>
</evidence>
<evidence type="ECO:0000313" key="4">
    <source>
        <dbReference type="EMBL" id="GGD31151.1"/>
    </source>
</evidence>
<dbReference type="SUPFAM" id="SSF53335">
    <property type="entry name" value="S-adenosyl-L-methionine-dependent methyltransferases"/>
    <property type="match status" value="1"/>
</dbReference>
<dbReference type="EMBL" id="BMJJ01000010">
    <property type="protein sequence ID" value="GGD31151.1"/>
    <property type="molecule type" value="Genomic_DNA"/>
</dbReference>
<dbReference type="GO" id="GO:1904047">
    <property type="term" value="F:S-adenosyl-L-methionine binding"/>
    <property type="evidence" value="ECO:0007669"/>
    <property type="project" value="TreeGrafter"/>
</dbReference>
<dbReference type="PRINTS" id="PR00505">
    <property type="entry name" value="D12N6MTFRASE"/>
</dbReference>
<dbReference type="GO" id="GO:0032259">
    <property type="term" value="P:methylation"/>
    <property type="evidence" value="ECO:0007669"/>
    <property type="project" value="UniProtKB-KW"/>
</dbReference>
<comment type="caution">
    <text evidence="4">The sequence shown here is derived from an EMBL/GenBank/DDBJ whole genome shotgun (WGS) entry which is preliminary data.</text>
</comment>
<dbReference type="AlphaFoldDB" id="A0A916Y4P6"/>
<name>A0A916Y4P6_9HYPH</name>
<dbReference type="PANTHER" id="PTHR30481">
    <property type="entry name" value="DNA ADENINE METHYLASE"/>
    <property type="match status" value="1"/>
</dbReference>
<evidence type="ECO:0000313" key="5">
    <source>
        <dbReference type="Proteomes" id="UP000613160"/>
    </source>
</evidence>
<reference evidence="4" key="2">
    <citation type="submission" date="2020-09" db="EMBL/GenBank/DDBJ databases">
        <authorList>
            <person name="Sun Q."/>
            <person name="Zhou Y."/>
        </authorList>
    </citation>
    <scope>NUCLEOTIDE SEQUENCE</scope>
    <source>
        <strain evidence="4">CGMCC 1.15493</strain>
    </source>
</reference>
<dbReference type="GO" id="GO:0043565">
    <property type="term" value="F:sequence-specific DNA binding"/>
    <property type="evidence" value="ECO:0007669"/>
    <property type="project" value="TreeGrafter"/>
</dbReference>
<keyword evidence="1 4" id="KW-0489">Methyltransferase</keyword>
<dbReference type="GO" id="GO:0009307">
    <property type="term" value="P:DNA restriction-modification system"/>
    <property type="evidence" value="ECO:0007669"/>
    <property type="project" value="InterPro"/>
</dbReference>